<reference evidence="1" key="1">
    <citation type="submission" date="2014-12" db="EMBL/GenBank/DDBJ databases">
        <title>Insight into the proteome of Arion vulgaris.</title>
        <authorList>
            <person name="Aradska J."/>
            <person name="Bulat T."/>
            <person name="Smidak R."/>
            <person name="Sarate P."/>
            <person name="Gangsoo J."/>
            <person name="Sialana F."/>
            <person name="Bilban M."/>
            <person name="Lubec G."/>
        </authorList>
    </citation>
    <scope>NUCLEOTIDE SEQUENCE</scope>
    <source>
        <tissue evidence="1">Skin</tissue>
    </source>
</reference>
<feature type="non-terminal residue" evidence="1">
    <location>
        <position position="52"/>
    </location>
</feature>
<protein>
    <submittedName>
        <fullName evidence="1">Uncharacterized protein</fullName>
    </submittedName>
</protein>
<dbReference type="EMBL" id="HACG01012178">
    <property type="protein sequence ID" value="CEK59043.1"/>
    <property type="molecule type" value="Transcribed_RNA"/>
</dbReference>
<evidence type="ECO:0000313" key="1">
    <source>
        <dbReference type="EMBL" id="CEK59043.1"/>
    </source>
</evidence>
<gene>
    <name evidence="1" type="primary">ORF35007</name>
</gene>
<proteinExistence type="predicted"/>
<accession>A0A0B6YS47</accession>
<name>A0A0B6YS47_9EUPU</name>
<sequence length="52" mass="5761">MGSVPANYQHVAGKTLCSRVVLDVHSTHPDIVQFYSLDNQSSQNIPVCEVYL</sequence>
<organism evidence="1">
    <name type="scientific">Arion vulgaris</name>
    <dbReference type="NCBI Taxonomy" id="1028688"/>
    <lineage>
        <taxon>Eukaryota</taxon>
        <taxon>Metazoa</taxon>
        <taxon>Spiralia</taxon>
        <taxon>Lophotrochozoa</taxon>
        <taxon>Mollusca</taxon>
        <taxon>Gastropoda</taxon>
        <taxon>Heterobranchia</taxon>
        <taxon>Euthyneura</taxon>
        <taxon>Panpulmonata</taxon>
        <taxon>Eupulmonata</taxon>
        <taxon>Stylommatophora</taxon>
        <taxon>Helicina</taxon>
        <taxon>Arionoidea</taxon>
        <taxon>Arionidae</taxon>
        <taxon>Arion</taxon>
    </lineage>
</organism>
<dbReference type="AlphaFoldDB" id="A0A0B6YS47"/>